<keyword evidence="9" id="KW-1185">Reference proteome</keyword>
<dbReference type="PANTHER" id="PTHR21681:SF0">
    <property type="entry name" value="EUKARYOTIC TRANSLATION INITIATION FACTOR 3 SUBUNIT J"/>
    <property type="match status" value="1"/>
</dbReference>
<evidence type="ECO:0000313" key="8">
    <source>
        <dbReference type="EMBL" id="MBN3311628.1"/>
    </source>
</evidence>
<keyword evidence="3" id="KW-0648">Protein biosynthesis</keyword>
<dbReference type="EMBL" id="JAAWVO010001415">
    <property type="protein sequence ID" value="MBN3311628.1"/>
    <property type="molecule type" value="Genomic_DNA"/>
</dbReference>
<comment type="caution">
    <text evidence="8">The sequence shown here is derived from an EMBL/GenBank/DDBJ whole genome shotgun (WGS) entry which is preliminary data.</text>
</comment>
<protein>
    <submittedName>
        <fullName evidence="8">EIF3J factor</fullName>
    </submittedName>
</protein>
<keyword evidence="4 6" id="KW-0175">Coiled coil</keyword>
<evidence type="ECO:0000256" key="2">
    <source>
        <dbReference type="ARBA" id="ARBA00022540"/>
    </source>
</evidence>
<comment type="subunit">
    <text evidence="5">Component of the eukaryotic translation initiation factor 3 (eIF-3) complex, which is composed of 13 subunits: EIF3A, EIF3B, EIF3C, EIF3D, EIF3E, EIF3F, EIF3G, EIF3H, EIF3I, EIF3J, EIF3K, EIF3L and EIF3M. The eIF-3 complex appears to include 3 stable modules: module A is composed of EIF3A, EIF3B, EIF3G and EIF3I; module B is composed of EIF3F, EIF3H, and EIF3M; and module C is composed of EIF3C, EIF3D, EIF3E, EIF3K and EIF3L. EIF3C of module C binds EIF3B of module A and EIF3H of module B, thereby linking the three modules. EIF3J is a labile subunit that binds to the eIF-3 complex via EIF3B. The eIF-3 complex interacts with RPS6KB1 under conditions of nutrient depletion. Mitogenic stimulation leads to binding and activation of a complex composed of MTOR and RPTOR, leading to phosphorylation and release of RPS6KB1 and binding of EIF4B to eIF-3.</text>
</comment>
<accession>A0A8J7T6D0</accession>
<dbReference type="Pfam" id="PF08597">
    <property type="entry name" value="eIF3_subunit"/>
    <property type="match status" value="1"/>
</dbReference>
<dbReference type="PANTHER" id="PTHR21681">
    <property type="entry name" value="EUKARYOTIC TRANSLATION INITIATION FACTOR 3 SUBUNIT J"/>
    <property type="match status" value="1"/>
</dbReference>
<sequence length="341" mass="39290">AGIPDMSLSSLVKEQIEGMTPLAISLIPPAKFSVVFSPDQIRMFSYDQAAAVTSSQRQALSSMQLTALSMVLTPWEDKPVDFRDADYFEPEEPINKATALDRWEGEDEEEDVKFSERRAVFVRKEYRWLPDNWDDDEEEEEEEKKVEEKKTEVKVSEKKKLIEKIKEKESRLKKKQEEIKQRLEEPEQPAELTPEEQLAEKLRVKKMQEESDLELAKEAFGVNNVTGIDAMNPSSKEEFTEFEKLLKDKISQYEKSVHFSSFLESLFRDLCISLDVDDLKKISNSLTVLLSEKQKQEKQNKGKKKKKGVVPGGGLKAKMKDDLADYGEYDGGYAQDFEDFM</sequence>
<organism evidence="8 9">
    <name type="scientific">Atractosteus spatula</name>
    <name type="common">Alligator gar</name>
    <name type="synonym">Lepisosteus spatula</name>
    <dbReference type="NCBI Taxonomy" id="7917"/>
    <lineage>
        <taxon>Eukaryota</taxon>
        <taxon>Metazoa</taxon>
        <taxon>Chordata</taxon>
        <taxon>Craniata</taxon>
        <taxon>Vertebrata</taxon>
        <taxon>Euteleostomi</taxon>
        <taxon>Actinopterygii</taxon>
        <taxon>Neopterygii</taxon>
        <taxon>Holostei</taxon>
        <taxon>Semionotiformes</taxon>
        <taxon>Lepisosteidae</taxon>
        <taxon>Atractosteus</taxon>
    </lineage>
</organism>
<dbReference type="Proteomes" id="UP000736164">
    <property type="component" value="Unassembled WGS sequence"/>
</dbReference>
<feature type="non-terminal residue" evidence="8">
    <location>
        <position position="1"/>
    </location>
</feature>
<keyword evidence="1" id="KW-0963">Cytoplasm</keyword>
<evidence type="ECO:0000256" key="6">
    <source>
        <dbReference type="SAM" id="Coils"/>
    </source>
</evidence>
<keyword evidence="2" id="KW-0396">Initiation factor</keyword>
<evidence type="ECO:0000256" key="7">
    <source>
        <dbReference type="SAM" id="MobiDB-lite"/>
    </source>
</evidence>
<dbReference type="GO" id="GO:0005852">
    <property type="term" value="C:eukaryotic translation initiation factor 3 complex"/>
    <property type="evidence" value="ECO:0007669"/>
    <property type="project" value="InterPro"/>
</dbReference>
<reference evidence="8" key="1">
    <citation type="journal article" date="2021" name="Cell">
        <title>Tracing the genetic footprints of vertebrate landing in non-teleost ray-finned fishes.</title>
        <authorList>
            <person name="Bi X."/>
            <person name="Wang K."/>
            <person name="Yang L."/>
            <person name="Pan H."/>
            <person name="Jiang H."/>
            <person name="Wei Q."/>
            <person name="Fang M."/>
            <person name="Yu H."/>
            <person name="Zhu C."/>
            <person name="Cai Y."/>
            <person name="He Y."/>
            <person name="Gan X."/>
            <person name="Zeng H."/>
            <person name="Yu D."/>
            <person name="Zhu Y."/>
            <person name="Jiang H."/>
            <person name="Qiu Q."/>
            <person name="Yang H."/>
            <person name="Zhang Y.E."/>
            <person name="Wang W."/>
            <person name="Zhu M."/>
            <person name="He S."/>
            <person name="Zhang G."/>
        </authorList>
    </citation>
    <scope>NUCLEOTIDE SEQUENCE</scope>
    <source>
        <strain evidence="8">Allg_001</strain>
    </source>
</reference>
<dbReference type="FunFam" id="1.10.246.60:FF:000001">
    <property type="entry name" value="Eukaryotic translation initiation factor 3 subunit J"/>
    <property type="match status" value="1"/>
</dbReference>
<proteinExistence type="inferred from homology"/>
<dbReference type="HAMAP" id="MF_03009">
    <property type="entry name" value="eIF3j"/>
    <property type="match status" value="1"/>
</dbReference>
<dbReference type="InterPro" id="IPR013906">
    <property type="entry name" value="eIF3j"/>
</dbReference>
<evidence type="ECO:0000256" key="4">
    <source>
        <dbReference type="ARBA" id="ARBA00023054"/>
    </source>
</evidence>
<evidence type="ECO:0000313" key="9">
    <source>
        <dbReference type="Proteomes" id="UP000736164"/>
    </source>
</evidence>
<gene>
    <name evidence="8" type="primary">Eif3j</name>
    <name evidence="8" type="ORF">GTO95_0003082</name>
</gene>
<feature type="non-terminal residue" evidence="8">
    <location>
        <position position="341"/>
    </location>
</feature>
<name>A0A8J7T6D0_ATRSP</name>
<evidence type="ECO:0000256" key="5">
    <source>
        <dbReference type="ARBA" id="ARBA00065260"/>
    </source>
</evidence>
<evidence type="ECO:0000256" key="1">
    <source>
        <dbReference type="ARBA" id="ARBA00022490"/>
    </source>
</evidence>
<feature type="region of interest" description="Disordered" evidence="7">
    <location>
        <begin position="293"/>
        <end position="314"/>
    </location>
</feature>
<dbReference type="AlphaFoldDB" id="A0A8J7T6D0"/>
<feature type="coiled-coil region" evidence="6">
    <location>
        <begin position="139"/>
        <end position="219"/>
    </location>
</feature>
<dbReference type="InterPro" id="IPR023194">
    <property type="entry name" value="eIF3-like_dom_sf"/>
</dbReference>
<dbReference type="GO" id="GO:0003743">
    <property type="term" value="F:translation initiation factor activity"/>
    <property type="evidence" value="ECO:0007669"/>
    <property type="project" value="UniProtKB-KW"/>
</dbReference>
<evidence type="ECO:0000256" key="3">
    <source>
        <dbReference type="ARBA" id="ARBA00022917"/>
    </source>
</evidence>
<dbReference type="Gene3D" id="1.10.246.60">
    <property type="entry name" value="Eukaryotic translation initiation factor 3 like domains"/>
    <property type="match status" value="1"/>
</dbReference>